<protein>
    <recommendedName>
        <fullName evidence="2">Nudix hydrolase domain-containing protein</fullName>
    </recommendedName>
</protein>
<evidence type="ECO:0000313" key="4">
    <source>
        <dbReference type="Proteomes" id="UP000196503"/>
    </source>
</evidence>
<gene>
    <name evidence="3" type="ORF">A5869_001383</name>
</gene>
<dbReference type="InterPro" id="IPR015797">
    <property type="entry name" value="NUDIX_hydrolase-like_dom_sf"/>
</dbReference>
<evidence type="ECO:0000259" key="2">
    <source>
        <dbReference type="PROSITE" id="PS51462"/>
    </source>
</evidence>
<organism evidence="3 4">
    <name type="scientific">Enterococcus cecorum</name>
    <dbReference type="NCBI Taxonomy" id="44008"/>
    <lineage>
        <taxon>Bacteria</taxon>
        <taxon>Bacillati</taxon>
        <taxon>Bacillota</taxon>
        <taxon>Bacilli</taxon>
        <taxon>Lactobacillales</taxon>
        <taxon>Enterococcaceae</taxon>
        <taxon>Enterococcus</taxon>
    </lineage>
</organism>
<keyword evidence="1" id="KW-0378">Hydrolase</keyword>
<evidence type="ECO:0000313" key="3">
    <source>
        <dbReference type="EMBL" id="OUZ17911.1"/>
    </source>
</evidence>
<dbReference type="PROSITE" id="PS00893">
    <property type="entry name" value="NUDIX_BOX"/>
    <property type="match status" value="1"/>
</dbReference>
<reference evidence="3 4" key="1">
    <citation type="submission" date="2017-05" db="EMBL/GenBank/DDBJ databases">
        <title>The Genome Sequence of Enterococcus faecium 2D5_DIV0622.</title>
        <authorList>
            <consortium name="The Broad Institute Genomics Platform"/>
            <consortium name="The Broad Institute Genomic Center for Infectious Diseases"/>
            <person name="Earl A."/>
            <person name="Manson A."/>
            <person name="Schwartman J."/>
            <person name="Gilmore M."/>
            <person name="Abouelleil A."/>
            <person name="Cao P."/>
            <person name="Chapman S."/>
            <person name="Cusick C."/>
            <person name="Shea T."/>
            <person name="Young S."/>
            <person name="Neafsey D."/>
            <person name="Nusbaum C."/>
            <person name="Birren B."/>
        </authorList>
    </citation>
    <scope>NUCLEOTIDE SEQUENCE [LARGE SCALE GENOMIC DNA]</scope>
    <source>
        <strain evidence="3 4">2D5_DIV0622</strain>
    </source>
</reference>
<name>A0A200I0R5_9ENTE</name>
<dbReference type="RefSeq" id="WP_087663291.1">
    <property type="nucleotide sequence ID" value="NZ_NIBL01000002.1"/>
</dbReference>
<feature type="domain" description="Nudix hydrolase" evidence="2">
    <location>
        <begin position="1"/>
        <end position="131"/>
    </location>
</feature>
<evidence type="ECO:0000256" key="1">
    <source>
        <dbReference type="ARBA" id="ARBA00022801"/>
    </source>
</evidence>
<proteinExistence type="predicted"/>
<dbReference type="PROSITE" id="PS51462">
    <property type="entry name" value="NUDIX"/>
    <property type="match status" value="1"/>
</dbReference>
<dbReference type="Gene3D" id="3.90.79.10">
    <property type="entry name" value="Nucleoside Triphosphate Pyrophosphohydrolase"/>
    <property type="match status" value="1"/>
</dbReference>
<dbReference type="SUPFAM" id="SSF55811">
    <property type="entry name" value="Nudix"/>
    <property type="match status" value="1"/>
</dbReference>
<dbReference type="InterPro" id="IPR020084">
    <property type="entry name" value="NUDIX_hydrolase_CS"/>
</dbReference>
<dbReference type="InterPro" id="IPR000086">
    <property type="entry name" value="NUDIX_hydrolase_dom"/>
</dbReference>
<dbReference type="AlphaFoldDB" id="A0A200I0R5"/>
<sequence>MRASMFVIDASGNYVVLIKRVKAGREYFVVPGGTVEENESLHLAAIREIQEELDMDVSVSSIFETLDEEDNTFFFAKTDYQKGELFIHGEEKGRSSSDNIYKPMWVKINQLLKMEVFPEFNSAVVSQIFRKNLR</sequence>
<dbReference type="PANTHER" id="PTHR43736">
    <property type="entry name" value="ADP-RIBOSE PYROPHOSPHATASE"/>
    <property type="match status" value="1"/>
</dbReference>
<dbReference type="Proteomes" id="UP000196503">
    <property type="component" value="Unassembled WGS sequence"/>
</dbReference>
<dbReference type="GO" id="GO:0016787">
    <property type="term" value="F:hydrolase activity"/>
    <property type="evidence" value="ECO:0007669"/>
    <property type="project" value="UniProtKB-KW"/>
</dbReference>
<comment type="caution">
    <text evidence="3">The sequence shown here is derived from an EMBL/GenBank/DDBJ whole genome shotgun (WGS) entry which is preliminary data.</text>
</comment>
<dbReference type="EMBL" id="NIBL01000002">
    <property type="protein sequence ID" value="OUZ17911.1"/>
    <property type="molecule type" value="Genomic_DNA"/>
</dbReference>
<dbReference type="Pfam" id="PF00293">
    <property type="entry name" value="NUDIX"/>
    <property type="match status" value="1"/>
</dbReference>
<dbReference type="PANTHER" id="PTHR43736:SF2">
    <property type="entry name" value="MUTT_NUDIX FAMILY PROTEIN"/>
    <property type="match status" value="1"/>
</dbReference>
<accession>A0A200I0R5</accession>